<organism evidence="1 2">
    <name type="scientific">Pseudomonas gorinensis</name>
    <dbReference type="NCBI Taxonomy" id="3240790"/>
    <lineage>
        <taxon>Bacteria</taxon>
        <taxon>Pseudomonadati</taxon>
        <taxon>Pseudomonadota</taxon>
        <taxon>Gammaproteobacteria</taxon>
        <taxon>Pseudomonadales</taxon>
        <taxon>Pseudomonadaceae</taxon>
        <taxon>Pseudomonas</taxon>
    </lineage>
</organism>
<reference evidence="1 2" key="1">
    <citation type="journal article" date="2014" name="Genome Announc.">
        <title>Complete Genome Sequence of Pseudomonas sp. Strain TKP, Isolated from a gamma-Hexachlorocyclohexane-Degrading Mixed Culture.</title>
        <authorList>
            <person name="Ohtsubo Y."/>
            <person name="Kishida K."/>
            <person name="Sato T."/>
            <person name="Tabata M."/>
            <person name="Kawasumi T."/>
            <person name="Ogura Y."/>
            <person name="Hayashi T."/>
            <person name="Tsuda M."/>
            <person name="Nagata Y."/>
        </authorList>
    </citation>
    <scope>NUCLEOTIDE SEQUENCE [LARGE SCALE GENOMIC DNA]</scope>
    <source>
        <strain evidence="1 2">TKP</strain>
    </source>
</reference>
<keyword evidence="2" id="KW-1185">Reference proteome</keyword>
<gene>
    <name evidence="1" type="ORF">U771_04865</name>
</gene>
<proteinExistence type="predicted"/>
<sequence length="63" mass="7632">MQIMDLHDPIYSKYQGLYFRNIEIVGYPFHKYPPSFRATTAKYVETPIYRLLRRQSYRPSSNL</sequence>
<name>A0ACA7P0Z5_9PSED</name>
<dbReference type="EMBL" id="CP006852">
    <property type="protein sequence ID" value="AHC33524.1"/>
    <property type="molecule type" value="Genomic_DNA"/>
</dbReference>
<evidence type="ECO:0000313" key="2">
    <source>
        <dbReference type="Proteomes" id="UP000018725"/>
    </source>
</evidence>
<accession>A0ACA7P0Z5</accession>
<dbReference type="Proteomes" id="UP000018725">
    <property type="component" value="Chromosome"/>
</dbReference>
<evidence type="ECO:0000313" key="1">
    <source>
        <dbReference type="EMBL" id="AHC33524.1"/>
    </source>
</evidence>
<protein>
    <submittedName>
        <fullName evidence="1">Uncharacterized protein</fullName>
    </submittedName>
</protein>